<sequence>MAGKKMSLLLLTLVVAMVLVASFVPLAFARELSSDGVTTRRNPLINIMLAGGVEEQEMEQVVVTVVVYGYGLELCMVETVHSCVNLVDSGG</sequence>
<name>A0A5J4ZJA5_9ASTE</name>
<feature type="chain" id="PRO_5023869673" evidence="1">
    <location>
        <begin position="30"/>
        <end position="91"/>
    </location>
</feature>
<proteinExistence type="predicted"/>
<keyword evidence="3" id="KW-1185">Reference proteome</keyword>
<protein>
    <submittedName>
        <fullName evidence="2">Uncharacterized protein</fullName>
    </submittedName>
</protein>
<evidence type="ECO:0000256" key="1">
    <source>
        <dbReference type="SAM" id="SignalP"/>
    </source>
</evidence>
<reference evidence="2 3" key="1">
    <citation type="submission" date="2019-09" db="EMBL/GenBank/DDBJ databases">
        <title>A chromosome-level genome assembly of the Chinese tupelo Nyssa sinensis.</title>
        <authorList>
            <person name="Yang X."/>
            <person name="Kang M."/>
            <person name="Yang Y."/>
            <person name="Xiong H."/>
            <person name="Wang M."/>
            <person name="Zhang Z."/>
            <person name="Wang Z."/>
            <person name="Wu H."/>
            <person name="Ma T."/>
            <person name="Liu J."/>
            <person name="Xi Z."/>
        </authorList>
    </citation>
    <scope>NUCLEOTIDE SEQUENCE [LARGE SCALE GENOMIC DNA]</scope>
    <source>
        <strain evidence="2">J267</strain>
        <tissue evidence="2">Leaf</tissue>
    </source>
</reference>
<feature type="signal peptide" evidence="1">
    <location>
        <begin position="1"/>
        <end position="29"/>
    </location>
</feature>
<accession>A0A5J4ZJA5</accession>
<organism evidence="2 3">
    <name type="scientific">Nyssa sinensis</name>
    <dbReference type="NCBI Taxonomy" id="561372"/>
    <lineage>
        <taxon>Eukaryota</taxon>
        <taxon>Viridiplantae</taxon>
        <taxon>Streptophyta</taxon>
        <taxon>Embryophyta</taxon>
        <taxon>Tracheophyta</taxon>
        <taxon>Spermatophyta</taxon>
        <taxon>Magnoliopsida</taxon>
        <taxon>eudicotyledons</taxon>
        <taxon>Gunneridae</taxon>
        <taxon>Pentapetalae</taxon>
        <taxon>asterids</taxon>
        <taxon>Cornales</taxon>
        <taxon>Nyssaceae</taxon>
        <taxon>Nyssa</taxon>
    </lineage>
</organism>
<dbReference type="AlphaFoldDB" id="A0A5J4ZJA5"/>
<dbReference type="Proteomes" id="UP000325577">
    <property type="component" value="Linkage Group LG7"/>
</dbReference>
<gene>
    <name evidence="2" type="ORF">F0562_015112</name>
</gene>
<evidence type="ECO:0000313" key="2">
    <source>
        <dbReference type="EMBL" id="KAA8517646.1"/>
    </source>
</evidence>
<dbReference type="EMBL" id="CM018050">
    <property type="protein sequence ID" value="KAA8517646.1"/>
    <property type="molecule type" value="Genomic_DNA"/>
</dbReference>
<keyword evidence="1" id="KW-0732">Signal</keyword>
<evidence type="ECO:0000313" key="3">
    <source>
        <dbReference type="Proteomes" id="UP000325577"/>
    </source>
</evidence>